<evidence type="ECO:0000313" key="2">
    <source>
        <dbReference type="EMBL" id="WDD98370.1"/>
    </source>
</evidence>
<sequence>MVQADSNGVVRGSFTVPSGVPSGTKSVTFSGDGGSFGEASYTGSGRIQVATMRRVRTINTWRQRWDPLAQTFTLPQSRHIAGVDLWFTTLGEDTVRVQIRETATGLPNQEVLAEATLTKDDILLNGQSTRFEFAPVFLNADQEYAIVVLTDDADYEVSVAELGKYDKDEGWVTSQPYQVGVLLSSSNASTWTPHQSMDLTFRLLAAKFDETSMVLPLGEMDVVDMSNWLPLGTVERPGTETDLRFEFTPQGENQPVYTCQEGEPVNLSANFTGKLDVQARLTGTDTLSPVLYPGVQAASGTLAQTADYITRAITCGANKKVTVVFESFVPGQASVDVFAELNGAWQQMTVNSASAVGDEWQSLKFILDDVTSDTVRVKLVLTGSAQDRPRVRDLRVMTT</sequence>
<keyword evidence="3" id="KW-1185">Reference proteome</keyword>
<evidence type="ECO:0000313" key="3">
    <source>
        <dbReference type="Proteomes" id="UP000032568"/>
    </source>
</evidence>
<organism evidence="2 3">
    <name type="scientific">Thalassomonas actiniarum</name>
    <dbReference type="NCBI Taxonomy" id="485447"/>
    <lineage>
        <taxon>Bacteria</taxon>
        <taxon>Pseudomonadati</taxon>
        <taxon>Pseudomonadota</taxon>
        <taxon>Gammaproteobacteria</taxon>
        <taxon>Alteromonadales</taxon>
        <taxon>Colwelliaceae</taxon>
        <taxon>Thalassomonas</taxon>
    </lineage>
</organism>
<reference evidence="2 3" key="2">
    <citation type="journal article" date="2022" name="Mar. Drugs">
        <title>Bioassay-Guided Fractionation Leads to the Detection of Cholic Acid Generated by the Rare Thalassomonas sp.</title>
        <authorList>
            <person name="Pheiffer F."/>
            <person name="Schneider Y.K."/>
            <person name="Hansen E.H."/>
            <person name="Andersen J.H."/>
            <person name="Isaksson J."/>
            <person name="Busche T."/>
            <person name="R C."/>
            <person name="Kalinowski J."/>
            <person name="Zyl L.V."/>
            <person name="Trindade M."/>
        </authorList>
    </citation>
    <scope>NUCLEOTIDE SEQUENCE [LARGE SCALE GENOMIC DNA]</scope>
    <source>
        <strain evidence="2 3">A5K-106</strain>
    </source>
</reference>
<proteinExistence type="predicted"/>
<reference evidence="2 3" key="1">
    <citation type="journal article" date="2015" name="Genome Announc.">
        <title>Draft Genome Sequences of Marine Isolates of Thalassomonas viridans and Thalassomonas actiniarum.</title>
        <authorList>
            <person name="Olonade I."/>
            <person name="van Zyl L.J."/>
            <person name="Trindade M."/>
        </authorList>
    </citation>
    <scope>NUCLEOTIDE SEQUENCE [LARGE SCALE GENOMIC DNA]</scope>
    <source>
        <strain evidence="2 3">A5K-106</strain>
    </source>
</reference>
<name>A0AAE9YP10_9GAMM</name>
<feature type="region of interest" description="Disordered" evidence="1">
    <location>
        <begin position="1"/>
        <end position="26"/>
    </location>
</feature>
<evidence type="ECO:0000256" key="1">
    <source>
        <dbReference type="SAM" id="MobiDB-lite"/>
    </source>
</evidence>
<dbReference type="AlphaFoldDB" id="A0AAE9YP10"/>
<dbReference type="KEGG" id="tact:SG35_024380"/>
<dbReference type="RefSeq" id="WP_044836111.1">
    <property type="nucleotide sequence ID" value="NZ_CP059735.1"/>
</dbReference>
<dbReference type="Proteomes" id="UP000032568">
    <property type="component" value="Chromosome"/>
</dbReference>
<accession>A0AAE9YP10</accession>
<gene>
    <name evidence="2" type="ORF">SG35_024380</name>
</gene>
<protein>
    <submittedName>
        <fullName evidence="2">Uncharacterized protein</fullName>
    </submittedName>
</protein>
<dbReference type="EMBL" id="CP059735">
    <property type="protein sequence ID" value="WDD98370.1"/>
    <property type="molecule type" value="Genomic_DNA"/>
</dbReference>